<sequence length="424" mass="44737">MTGYRRGSVRYTVALVFTFGVWFLGLALEVAAVYLLRAASWAKGHVNGIAAAGLVATLMVSGGYLLVDVVRVDPLGDTFTVRVELAGSGGLLEHSDVTFRGVRVGTVRSLELSETGVTAVADIDAAYRVPMGGVVVVARLSAAGEQYLDIRPDSDDGPYLTDGAVVERDRTSTPVTIDEFLTDTADFIGGLNPQRLNVIVAELDKALAGGPDQLRTVISGISQAMVGMTELLPQTRNLVEKLAVIAETTSHAQPDLRALVEGSGVLFGQFAAADQELRRILDLGPGQLATLGGVIAETTDPVTNLVTNLRAITRAARLRTPALTALFPALRTGTALLGVPAHDNAFHTMVDIWPRPFCEYDTIPVSPATLSDGTVRLYNYCVTSDPAQQIRGSANAPRPDAPDNTAGPPPGSTGDERSVPLPGR</sequence>
<gene>
    <name evidence="5" type="primary">mceF</name>
    <name evidence="5" type="ORF">NCAST_32_10320</name>
</gene>
<feature type="transmembrane region" description="Helical" evidence="2">
    <location>
        <begin position="12"/>
        <end position="36"/>
    </location>
</feature>
<evidence type="ECO:0000259" key="3">
    <source>
        <dbReference type="Pfam" id="PF02470"/>
    </source>
</evidence>
<dbReference type="EMBL" id="BAFO02000032">
    <property type="protein sequence ID" value="GAD86545.1"/>
    <property type="molecule type" value="Genomic_DNA"/>
</dbReference>
<evidence type="ECO:0000313" key="5">
    <source>
        <dbReference type="EMBL" id="GAD86545.1"/>
    </source>
</evidence>
<dbReference type="InterPro" id="IPR003399">
    <property type="entry name" value="Mce/MlaD"/>
</dbReference>
<keyword evidence="6" id="KW-1185">Reference proteome</keyword>
<feature type="domain" description="Mammalian cell entry C-terminal" evidence="4">
    <location>
        <begin position="160"/>
        <end position="330"/>
    </location>
</feature>
<keyword evidence="2" id="KW-0812">Transmembrane</keyword>
<dbReference type="STRING" id="1824.SAMN05444423_10281"/>
<dbReference type="InterPro" id="IPR005693">
    <property type="entry name" value="Mce"/>
</dbReference>
<proteinExistence type="predicted"/>
<reference evidence="5 6" key="1">
    <citation type="journal article" date="2014" name="BMC Genomics">
        <title>Genome based analysis of type-I polyketide synthase and nonribosomal peptide synthetase gene clusters in seven strains of five representative Nocardia species.</title>
        <authorList>
            <person name="Komaki H."/>
            <person name="Ichikawa N."/>
            <person name="Hosoyama A."/>
            <person name="Takahashi-Nakaguchi A."/>
            <person name="Matsuzawa T."/>
            <person name="Suzuki K."/>
            <person name="Fujita N."/>
            <person name="Gonoi T."/>
        </authorList>
    </citation>
    <scope>NUCLEOTIDE SEQUENCE [LARGE SCALE GENOMIC DNA]</scope>
    <source>
        <strain evidence="5 6">NBRC 15531</strain>
    </source>
</reference>
<evidence type="ECO:0000313" key="6">
    <source>
        <dbReference type="Proteomes" id="UP000017048"/>
    </source>
</evidence>
<dbReference type="RefSeq" id="WP_019046690.1">
    <property type="nucleotide sequence ID" value="NZ_BAFO02000032.1"/>
</dbReference>
<dbReference type="InterPro" id="IPR052336">
    <property type="entry name" value="MlaD_Phospholipid_Transporter"/>
</dbReference>
<comment type="caution">
    <text evidence="5">The sequence shown here is derived from an EMBL/GenBank/DDBJ whole genome shotgun (WGS) entry which is preliminary data.</text>
</comment>
<keyword evidence="2" id="KW-0472">Membrane</keyword>
<name>U5EGV5_NOCAS</name>
<protein>
    <submittedName>
        <fullName evidence="5">Mce family protein</fullName>
    </submittedName>
</protein>
<dbReference type="Proteomes" id="UP000017048">
    <property type="component" value="Unassembled WGS sequence"/>
</dbReference>
<evidence type="ECO:0000259" key="4">
    <source>
        <dbReference type="Pfam" id="PF11887"/>
    </source>
</evidence>
<dbReference type="GO" id="GO:0005576">
    <property type="term" value="C:extracellular region"/>
    <property type="evidence" value="ECO:0007669"/>
    <property type="project" value="TreeGrafter"/>
</dbReference>
<dbReference type="InterPro" id="IPR024516">
    <property type="entry name" value="Mce_C"/>
</dbReference>
<feature type="transmembrane region" description="Helical" evidence="2">
    <location>
        <begin position="48"/>
        <end position="67"/>
    </location>
</feature>
<feature type="region of interest" description="Disordered" evidence="1">
    <location>
        <begin position="388"/>
        <end position="424"/>
    </location>
</feature>
<accession>U5EGV5</accession>
<dbReference type="PANTHER" id="PTHR33371:SF16">
    <property type="entry name" value="MCE-FAMILY PROTEIN MCE3F"/>
    <property type="match status" value="1"/>
</dbReference>
<dbReference type="Pfam" id="PF02470">
    <property type="entry name" value="MlaD"/>
    <property type="match status" value="1"/>
</dbReference>
<dbReference type="eggNOG" id="COG1463">
    <property type="taxonomic scope" value="Bacteria"/>
</dbReference>
<evidence type="ECO:0000256" key="2">
    <source>
        <dbReference type="SAM" id="Phobius"/>
    </source>
</evidence>
<evidence type="ECO:0000256" key="1">
    <source>
        <dbReference type="SAM" id="MobiDB-lite"/>
    </source>
</evidence>
<feature type="domain" description="Mce/MlaD" evidence="3">
    <location>
        <begin position="79"/>
        <end position="152"/>
    </location>
</feature>
<dbReference type="Pfam" id="PF11887">
    <property type="entry name" value="Mce4_CUP1"/>
    <property type="match status" value="1"/>
</dbReference>
<dbReference type="OrthoDB" id="3606263at2"/>
<dbReference type="GeneID" id="91517128"/>
<dbReference type="NCBIfam" id="TIGR00996">
    <property type="entry name" value="Mtu_fam_mce"/>
    <property type="match status" value="1"/>
</dbReference>
<organism evidence="5 6">
    <name type="scientific">Nocardia asteroides NBRC 15531</name>
    <dbReference type="NCBI Taxonomy" id="1110697"/>
    <lineage>
        <taxon>Bacteria</taxon>
        <taxon>Bacillati</taxon>
        <taxon>Actinomycetota</taxon>
        <taxon>Actinomycetes</taxon>
        <taxon>Mycobacteriales</taxon>
        <taxon>Nocardiaceae</taxon>
        <taxon>Nocardia</taxon>
    </lineage>
</organism>
<dbReference type="PANTHER" id="PTHR33371">
    <property type="entry name" value="INTERMEMBRANE PHOSPHOLIPID TRANSPORT SYSTEM BINDING PROTEIN MLAD-RELATED"/>
    <property type="match status" value="1"/>
</dbReference>
<dbReference type="AlphaFoldDB" id="U5EGV5"/>
<keyword evidence="2" id="KW-1133">Transmembrane helix</keyword>